<evidence type="ECO:0000313" key="2">
    <source>
        <dbReference type="EMBL" id="CAE7837323.1"/>
    </source>
</evidence>
<keyword evidence="1" id="KW-1133">Transmembrane helix</keyword>
<name>A0A812ZSE1_9DINO</name>
<keyword evidence="3" id="KW-1185">Reference proteome</keyword>
<organism evidence="2 3">
    <name type="scientific">Symbiodinium necroappetens</name>
    <dbReference type="NCBI Taxonomy" id="1628268"/>
    <lineage>
        <taxon>Eukaryota</taxon>
        <taxon>Sar</taxon>
        <taxon>Alveolata</taxon>
        <taxon>Dinophyceae</taxon>
        <taxon>Suessiales</taxon>
        <taxon>Symbiodiniaceae</taxon>
        <taxon>Symbiodinium</taxon>
    </lineage>
</organism>
<accession>A0A812ZSE1</accession>
<dbReference type="Proteomes" id="UP000601435">
    <property type="component" value="Unassembled WGS sequence"/>
</dbReference>
<keyword evidence="1" id="KW-0812">Transmembrane</keyword>
<feature type="transmembrane region" description="Helical" evidence="1">
    <location>
        <begin position="32"/>
        <end position="50"/>
    </location>
</feature>
<dbReference type="AlphaFoldDB" id="A0A812ZSE1"/>
<sequence length="399" mass="43768">MIFAALMPKKLQLEIQDLEAIKVHYSRRRSQAESLLTLLLMAALLCWPWFSLLEPLGRTMEKVKKAYCAGNQDFVVALNEDLQLTVGFPTVAFADVGGKTLSQRAVEEFHLKDGEPATYILMQPDLQRFQQQRMLRLKEAAEAITSWCEDFDQFFLPGNTAPGLVGYFAPYWHSALAGQALPENTSCEDMAHLCDVASGSLVRFVCGKTCCSGEVRNSWYKTTASGCPLRCVEESDKNPARSCVDIQTNATPAWDAFWDAYPSAVENDTGQSLFSSTVGDRTVGALITEMMEEMKAQGCPALNNSRWNREVVRNVKWCDGYEPLFAPLARLCPESCGCANLTESGDAPGGCPGFCNQVCEDATFPRFGDVATCADGEALGWCADAAFGSLCWKTCTGCT</sequence>
<protein>
    <submittedName>
        <fullName evidence="2">Uncharacterized protein</fullName>
    </submittedName>
</protein>
<keyword evidence="1" id="KW-0472">Membrane</keyword>
<comment type="caution">
    <text evidence="2">The sequence shown here is derived from an EMBL/GenBank/DDBJ whole genome shotgun (WGS) entry which is preliminary data.</text>
</comment>
<dbReference type="OrthoDB" id="412035at2759"/>
<evidence type="ECO:0000256" key="1">
    <source>
        <dbReference type="SAM" id="Phobius"/>
    </source>
</evidence>
<gene>
    <name evidence="2" type="ORF">SNEC2469_LOCUS25224</name>
</gene>
<evidence type="ECO:0000313" key="3">
    <source>
        <dbReference type="Proteomes" id="UP000601435"/>
    </source>
</evidence>
<reference evidence="2" key="1">
    <citation type="submission" date="2021-02" db="EMBL/GenBank/DDBJ databases">
        <authorList>
            <person name="Dougan E. K."/>
            <person name="Rhodes N."/>
            <person name="Thang M."/>
            <person name="Chan C."/>
        </authorList>
    </citation>
    <scope>NUCLEOTIDE SEQUENCE</scope>
</reference>
<dbReference type="EMBL" id="CAJNJA010049454">
    <property type="protein sequence ID" value="CAE7837323.1"/>
    <property type="molecule type" value="Genomic_DNA"/>
</dbReference>
<proteinExistence type="predicted"/>